<keyword evidence="6" id="KW-1185">Reference proteome</keyword>
<dbReference type="InterPro" id="IPR036388">
    <property type="entry name" value="WH-like_DNA-bd_sf"/>
</dbReference>
<dbReference type="InterPro" id="IPR011711">
    <property type="entry name" value="GntR_C"/>
</dbReference>
<comment type="caution">
    <text evidence="5">The sequence shown here is derived from an EMBL/GenBank/DDBJ whole genome shotgun (WGS) entry which is preliminary data.</text>
</comment>
<evidence type="ECO:0000256" key="3">
    <source>
        <dbReference type="ARBA" id="ARBA00023163"/>
    </source>
</evidence>
<evidence type="ECO:0000256" key="2">
    <source>
        <dbReference type="ARBA" id="ARBA00023125"/>
    </source>
</evidence>
<gene>
    <name evidence="5" type="ORF">DDE20_16115</name>
</gene>
<dbReference type="RefSeq" id="WP_116559556.1">
    <property type="nucleotide sequence ID" value="NZ_QDKM01000010.1"/>
</dbReference>
<organism evidence="5 6">
    <name type="scientific">Pararhodobacter oceanensis</name>
    <dbReference type="NCBI Taxonomy" id="2172121"/>
    <lineage>
        <taxon>Bacteria</taxon>
        <taxon>Pseudomonadati</taxon>
        <taxon>Pseudomonadota</taxon>
        <taxon>Alphaproteobacteria</taxon>
        <taxon>Rhodobacterales</taxon>
        <taxon>Paracoccaceae</taxon>
        <taxon>Pararhodobacter</taxon>
    </lineage>
</organism>
<evidence type="ECO:0000259" key="4">
    <source>
        <dbReference type="PROSITE" id="PS50949"/>
    </source>
</evidence>
<dbReference type="InterPro" id="IPR000524">
    <property type="entry name" value="Tscrpt_reg_HTH_GntR"/>
</dbReference>
<dbReference type="OrthoDB" id="8638122at2"/>
<dbReference type="Pfam" id="PF07729">
    <property type="entry name" value="FCD"/>
    <property type="match status" value="1"/>
</dbReference>
<dbReference type="InterPro" id="IPR036390">
    <property type="entry name" value="WH_DNA-bd_sf"/>
</dbReference>
<reference evidence="5 6" key="1">
    <citation type="submission" date="2018-04" db="EMBL/GenBank/DDBJ databases">
        <title>Pararhodobacter oceanense sp. nov., isolated from marine intertidal sediment.</title>
        <authorList>
            <person name="Wang X.-L."/>
            <person name="Du Z.-J."/>
        </authorList>
    </citation>
    <scope>NUCLEOTIDE SEQUENCE [LARGE SCALE GENOMIC DNA]</scope>
    <source>
        <strain evidence="5 6">AM505</strain>
    </source>
</reference>
<sequence>MDEHRSLTSRAHHRIREMVLSGELAPGARIQIESLREKLDMGASPVREALSILSSEQLVVRNEQRGFWAPKISAADFAILLDTRCRVEGIALADAIAQGGAEWEERIVMLRHRLNTLDRITRADDWEAAHREFHAALISACPSGYLLNFCAQLYDLAVRYRNVARLVAYPERRIADEHSELVDAALARDTSRAVGLLNDHYRKTGEFLFKELSKQEDSAVK</sequence>
<dbReference type="PANTHER" id="PTHR43537">
    <property type="entry name" value="TRANSCRIPTIONAL REGULATOR, GNTR FAMILY"/>
    <property type="match status" value="1"/>
</dbReference>
<dbReference type="SMART" id="SM00895">
    <property type="entry name" value="FCD"/>
    <property type="match status" value="1"/>
</dbReference>
<protein>
    <submittedName>
        <fullName evidence="5">GntR family transcriptional regulator</fullName>
    </submittedName>
</protein>
<dbReference type="GO" id="GO:0003677">
    <property type="term" value="F:DNA binding"/>
    <property type="evidence" value="ECO:0007669"/>
    <property type="project" value="UniProtKB-KW"/>
</dbReference>
<name>A0A2T8HQB8_9RHOB</name>
<dbReference type="GO" id="GO:0003700">
    <property type="term" value="F:DNA-binding transcription factor activity"/>
    <property type="evidence" value="ECO:0007669"/>
    <property type="project" value="InterPro"/>
</dbReference>
<dbReference type="EMBL" id="QDKM01000010">
    <property type="protein sequence ID" value="PVH27639.1"/>
    <property type="molecule type" value="Genomic_DNA"/>
</dbReference>
<dbReference type="PANTHER" id="PTHR43537:SF20">
    <property type="entry name" value="HTH-TYPE TRANSCRIPTIONAL REPRESSOR GLAR"/>
    <property type="match status" value="1"/>
</dbReference>
<keyword evidence="1" id="KW-0805">Transcription regulation</keyword>
<dbReference type="SMART" id="SM00345">
    <property type="entry name" value="HTH_GNTR"/>
    <property type="match status" value="1"/>
</dbReference>
<keyword evidence="3" id="KW-0804">Transcription</keyword>
<evidence type="ECO:0000256" key="1">
    <source>
        <dbReference type="ARBA" id="ARBA00023015"/>
    </source>
</evidence>
<accession>A0A2T8HQB8</accession>
<dbReference type="Pfam" id="PF00392">
    <property type="entry name" value="GntR"/>
    <property type="match status" value="1"/>
</dbReference>
<keyword evidence="2" id="KW-0238">DNA-binding</keyword>
<evidence type="ECO:0000313" key="5">
    <source>
        <dbReference type="EMBL" id="PVH27639.1"/>
    </source>
</evidence>
<dbReference type="PROSITE" id="PS50949">
    <property type="entry name" value="HTH_GNTR"/>
    <property type="match status" value="1"/>
</dbReference>
<dbReference type="InterPro" id="IPR008920">
    <property type="entry name" value="TF_FadR/GntR_C"/>
</dbReference>
<dbReference type="SUPFAM" id="SSF48008">
    <property type="entry name" value="GntR ligand-binding domain-like"/>
    <property type="match status" value="1"/>
</dbReference>
<evidence type="ECO:0000313" key="6">
    <source>
        <dbReference type="Proteomes" id="UP000245911"/>
    </source>
</evidence>
<dbReference type="SUPFAM" id="SSF46785">
    <property type="entry name" value="Winged helix' DNA-binding domain"/>
    <property type="match status" value="1"/>
</dbReference>
<proteinExistence type="predicted"/>
<feature type="domain" description="HTH gntR-type" evidence="4">
    <location>
        <begin position="5"/>
        <end position="72"/>
    </location>
</feature>
<dbReference type="AlphaFoldDB" id="A0A2T8HQB8"/>
<dbReference type="Gene3D" id="1.20.120.530">
    <property type="entry name" value="GntR ligand-binding domain-like"/>
    <property type="match status" value="1"/>
</dbReference>
<dbReference type="Gene3D" id="1.10.10.10">
    <property type="entry name" value="Winged helix-like DNA-binding domain superfamily/Winged helix DNA-binding domain"/>
    <property type="match status" value="1"/>
</dbReference>
<dbReference type="Proteomes" id="UP000245911">
    <property type="component" value="Unassembled WGS sequence"/>
</dbReference>